<evidence type="ECO:0000313" key="2">
    <source>
        <dbReference type="EMBL" id="KAK0383804.1"/>
    </source>
</evidence>
<organism evidence="2 3">
    <name type="scientific">Sarocladium strictum</name>
    <name type="common">Black bundle disease fungus</name>
    <name type="synonym">Acremonium strictum</name>
    <dbReference type="NCBI Taxonomy" id="5046"/>
    <lineage>
        <taxon>Eukaryota</taxon>
        <taxon>Fungi</taxon>
        <taxon>Dikarya</taxon>
        <taxon>Ascomycota</taxon>
        <taxon>Pezizomycotina</taxon>
        <taxon>Sordariomycetes</taxon>
        <taxon>Hypocreomycetidae</taxon>
        <taxon>Hypocreales</taxon>
        <taxon>Sarocladiaceae</taxon>
        <taxon>Sarocladium</taxon>
    </lineage>
</organism>
<dbReference type="EMBL" id="JAPDFR010000009">
    <property type="protein sequence ID" value="KAK0383804.1"/>
    <property type="molecule type" value="Genomic_DNA"/>
</dbReference>
<feature type="region of interest" description="Disordered" evidence="1">
    <location>
        <begin position="89"/>
        <end position="110"/>
    </location>
</feature>
<dbReference type="Proteomes" id="UP001175261">
    <property type="component" value="Unassembled WGS sequence"/>
</dbReference>
<evidence type="ECO:0000256" key="1">
    <source>
        <dbReference type="SAM" id="MobiDB-lite"/>
    </source>
</evidence>
<proteinExistence type="predicted"/>
<sequence>MRRMNRLLSIYRSNHSFILGSRSTYWPAASASTHSPASQSQALTFSTTMSWMDSWSRPGKSQPVPPPYYLTSPQTKYCHSCGRIISDRKSHKAAEATSTPPKYCSSRCRSHKPREKDRRFEAAFLALLNGETEFEGEEIPKAVLDARQKPKAKGEKRLTIPCSAVEMLIYGDRSDPTKVFGRRKNRASRAIATPDDSDVEEATLVYHVEDGDGPAPTAFAGKVRPPQHLTSVNGSIGGEKGRAEREVESAEAAGKRIEGQKMADEKEGIKRAARRLCIFGLEERAAEEKRMCEAVMGGTIVEPSFAKGDWGVRWRE</sequence>
<keyword evidence="3" id="KW-1185">Reference proteome</keyword>
<protein>
    <submittedName>
        <fullName evidence="2">Uncharacterized protein</fullName>
    </submittedName>
</protein>
<dbReference type="AlphaFoldDB" id="A0AA39GB94"/>
<gene>
    <name evidence="2" type="ORF">NLU13_9715</name>
</gene>
<evidence type="ECO:0000313" key="3">
    <source>
        <dbReference type="Proteomes" id="UP001175261"/>
    </source>
</evidence>
<feature type="region of interest" description="Disordered" evidence="1">
    <location>
        <begin position="219"/>
        <end position="245"/>
    </location>
</feature>
<reference evidence="2" key="1">
    <citation type="submission" date="2022-10" db="EMBL/GenBank/DDBJ databases">
        <title>Determination and structural analysis of whole genome sequence of Sarocladium strictum F4-1.</title>
        <authorList>
            <person name="Hu L."/>
            <person name="Jiang Y."/>
        </authorList>
    </citation>
    <scope>NUCLEOTIDE SEQUENCE</scope>
    <source>
        <strain evidence="2">F4-1</strain>
    </source>
</reference>
<comment type="caution">
    <text evidence="2">The sequence shown here is derived from an EMBL/GenBank/DDBJ whole genome shotgun (WGS) entry which is preliminary data.</text>
</comment>
<accession>A0AA39GB94</accession>
<name>A0AA39GB94_SARSR</name>